<name>A0A1J5T4L1_9ARCH</name>
<evidence type="ECO:0000313" key="3">
    <source>
        <dbReference type="Proteomes" id="UP000183403"/>
    </source>
</evidence>
<dbReference type="EMBL" id="MIYV01000020">
    <property type="protein sequence ID" value="OIR11229.1"/>
    <property type="molecule type" value="Genomic_DNA"/>
</dbReference>
<dbReference type="AlphaFoldDB" id="A0A1J5T4L1"/>
<proteinExistence type="predicted"/>
<feature type="compositionally biased region" description="Low complexity" evidence="1">
    <location>
        <begin position="17"/>
        <end position="31"/>
    </location>
</feature>
<comment type="caution">
    <text evidence="2">The sequence shown here is derived from an EMBL/GenBank/DDBJ whole genome shotgun (WGS) entry which is preliminary data.</text>
</comment>
<accession>A0A1J5T4L1</accession>
<sequence>MKAEENLWDTGKEEDNSSSGSDDSNSTLDLSEITPEKNEEEINLEVPKETEEKDEDWAIPVAENVDGLNLKTIGIVGTVVILLLTGTLFVLLNETSSEVEVPNEKYEEQINYDVNGFVAFDSNLDIPIPFGIFDNDVVINNLDVVFSGDLSLGIEGPQSVIKNGYGESKSSVFKKYIEQNLDDVDGTITEEGSEPAELKNSKIISSQTQYVDSSSLNVIRSDIISNASTAKISGIGQRWAWQSATDWIPREHSSGILPHGNSYIGQKLTEGDSGTLYESGIQFNTKVTKGEKIKDYDTVKIQISTSYVSDSLLGYEYEYSYSFSFYMSEISSLPLKFEMRLTSEAKSPGAQLYSIDLKYTANAKDIFEGYEFVPTKSYAPVSSSSQGEFLEWNNGAPAFGSSCAENSQLREDFNLQTGIASAKDSISPFNNYINDQEAKSISSGEDENAFVIEANYSAKNDLRWNFTMAHSNEQSQKVDGWSLNYRQAKDNNTSVINGTEEELDNPILKMEEIKNPLTICSAETLMTEFDEVAEWAIDKDTNNVNYEKTTLILGQNLISEQSLSSPTSILDFGNLDLISAISDLNSGNLNLNDYSNNIDVDTAGSYAYFLDRSGGGDSLGYNYQEVAGIDAKNGLVMFNLQSRSAL</sequence>
<dbReference type="Proteomes" id="UP000183403">
    <property type="component" value="Unassembled WGS sequence"/>
</dbReference>
<organism evidence="2 3">
    <name type="scientific">Marine Group III euryarchaeote CG-Epi6</name>
    <dbReference type="NCBI Taxonomy" id="1889000"/>
    <lineage>
        <taxon>Archaea</taxon>
        <taxon>Methanobacteriati</taxon>
        <taxon>Thermoplasmatota</taxon>
        <taxon>Thermoplasmata</taxon>
        <taxon>Candidatus Thermoprofundales</taxon>
    </lineage>
</organism>
<reference evidence="2 3" key="1">
    <citation type="submission" date="2016-08" db="EMBL/GenBank/DDBJ databases">
        <title>New Insights into Marine Group III Euryarchaeota, from dark to light.</title>
        <authorList>
            <person name="Haro-Moreno J.M."/>
            <person name="Rodriguez-Valera F."/>
            <person name="Lopez-Garcia P."/>
            <person name="Moreira D."/>
            <person name="Martin-Cuadrado A.B."/>
        </authorList>
    </citation>
    <scope>NUCLEOTIDE SEQUENCE [LARGE SCALE GENOMIC DNA]</scope>
    <source>
        <strain evidence="2">CG-Epi6</strain>
    </source>
</reference>
<evidence type="ECO:0000313" key="2">
    <source>
        <dbReference type="EMBL" id="OIR11229.1"/>
    </source>
</evidence>
<gene>
    <name evidence="2" type="ORF">BEU03_00595</name>
</gene>
<protein>
    <submittedName>
        <fullName evidence="2">Uncharacterized protein</fullName>
    </submittedName>
</protein>
<evidence type="ECO:0000256" key="1">
    <source>
        <dbReference type="SAM" id="MobiDB-lite"/>
    </source>
</evidence>
<feature type="region of interest" description="Disordered" evidence="1">
    <location>
        <begin position="1"/>
        <end position="54"/>
    </location>
</feature>
<feature type="compositionally biased region" description="Basic and acidic residues" evidence="1">
    <location>
        <begin position="1"/>
        <end position="15"/>
    </location>
</feature>